<dbReference type="Gene3D" id="3.40.50.300">
    <property type="entry name" value="P-loop containing nucleotide triphosphate hydrolases"/>
    <property type="match status" value="1"/>
</dbReference>
<protein>
    <submittedName>
        <fullName evidence="2">ATP-binding protein</fullName>
    </submittedName>
</protein>
<dbReference type="SUPFAM" id="SSF52540">
    <property type="entry name" value="P-loop containing nucleoside triphosphate hydrolases"/>
    <property type="match status" value="1"/>
</dbReference>
<comment type="caution">
    <text evidence="2">The sequence shown here is derived from an EMBL/GenBank/DDBJ whole genome shotgun (WGS) entry which is preliminary data.</text>
</comment>
<sequence length="183" mass="20956">MKNNQAIETNWCVITGGPSTGKTTTINMLAERGYKTTIEHARHYIDTMRVDGQSVEELRSNKRAFQLGVLDMQIEQEASIDPNDLVFLDRAIPDALAYYRFLELTVDKILKEALRKVNYKKVFILDKLPLINDYARLESENDQNKIHSLITAVYESLPFPVVHVPVLPPSERVDFILNNLKPI</sequence>
<keyword evidence="3" id="KW-1185">Reference proteome</keyword>
<dbReference type="Proteomes" id="UP001244787">
    <property type="component" value="Unassembled WGS sequence"/>
</dbReference>
<dbReference type="EMBL" id="JAUGQQ010000003">
    <property type="protein sequence ID" value="MDN3723931.1"/>
    <property type="molecule type" value="Genomic_DNA"/>
</dbReference>
<dbReference type="GO" id="GO:0005524">
    <property type="term" value="F:ATP binding"/>
    <property type="evidence" value="ECO:0007669"/>
    <property type="project" value="UniProtKB-KW"/>
</dbReference>
<keyword evidence="2" id="KW-0547">Nucleotide-binding</keyword>
<evidence type="ECO:0000313" key="2">
    <source>
        <dbReference type="EMBL" id="MDN3723931.1"/>
    </source>
</evidence>
<proteinExistence type="predicted"/>
<feature type="domain" description="NadR/Ttd14 AAA" evidence="1">
    <location>
        <begin position="12"/>
        <end position="166"/>
    </location>
</feature>
<name>A0ABT8DF25_9FLAO</name>
<organism evidence="2 3">
    <name type="scientific">Aequorivita aurantiaca</name>
    <dbReference type="NCBI Taxonomy" id="3053356"/>
    <lineage>
        <taxon>Bacteria</taxon>
        <taxon>Pseudomonadati</taxon>
        <taxon>Bacteroidota</taxon>
        <taxon>Flavobacteriia</taxon>
        <taxon>Flavobacteriales</taxon>
        <taxon>Flavobacteriaceae</taxon>
        <taxon>Aequorivita</taxon>
    </lineage>
</organism>
<dbReference type="RefSeq" id="WP_290254025.1">
    <property type="nucleotide sequence ID" value="NZ_JAUGQQ010000003.1"/>
</dbReference>
<dbReference type="InterPro" id="IPR038727">
    <property type="entry name" value="NadR/Ttd14_AAA_dom"/>
</dbReference>
<dbReference type="InterPro" id="IPR027417">
    <property type="entry name" value="P-loop_NTPase"/>
</dbReference>
<evidence type="ECO:0000259" key="1">
    <source>
        <dbReference type="Pfam" id="PF13521"/>
    </source>
</evidence>
<reference evidence="2 3" key="1">
    <citation type="submission" date="2023-06" db="EMBL/GenBank/DDBJ databases">
        <authorList>
            <person name="Ye Y.-Q."/>
            <person name="Du Z.-J."/>
        </authorList>
    </citation>
    <scope>NUCLEOTIDE SEQUENCE [LARGE SCALE GENOMIC DNA]</scope>
    <source>
        <strain evidence="2 3">SDUM287046</strain>
    </source>
</reference>
<dbReference type="Pfam" id="PF13521">
    <property type="entry name" value="AAA_28"/>
    <property type="match status" value="1"/>
</dbReference>
<keyword evidence="2" id="KW-0067">ATP-binding</keyword>
<gene>
    <name evidence="2" type="ORF">QRD02_06020</name>
</gene>
<accession>A0ABT8DF25</accession>
<evidence type="ECO:0000313" key="3">
    <source>
        <dbReference type="Proteomes" id="UP001244787"/>
    </source>
</evidence>